<keyword evidence="1" id="KW-0472">Membrane</keyword>
<dbReference type="AlphaFoldDB" id="A0A1L9QU88"/>
<evidence type="ECO:0000256" key="1">
    <source>
        <dbReference type="SAM" id="Phobius"/>
    </source>
</evidence>
<keyword evidence="3" id="KW-1185">Reference proteome</keyword>
<feature type="transmembrane region" description="Helical" evidence="1">
    <location>
        <begin position="65"/>
        <end position="88"/>
    </location>
</feature>
<reference evidence="2" key="1">
    <citation type="submission" date="2016-10" db="EMBL/GenBank/DDBJ databases">
        <title>CRISPR-Cas defence system in Roseofilum reptotaenium: evidence of a bacteriophage-cyanobacterium arms race in the coral black band disease.</title>
        <authorList>
            <person name="Buerger P."/>
            <person name="Wood-Charlson E.M."/>
            <person name="Weynberg K.D."/>
            <person name="Willis B."/>
            <person name="Van Oppen M.J."/>
        </authorList>
    </citation>
    <scope>NUCLEOTIDE SEQUENCE [LARGE SCALE GENOMIC DNA]</scope>
    <source>
        <strain evidence="2">AO1-A</strain>
    </source>
</reference>
<feature type="transmembrane region" description="Helical" evidence="1">
    <location>
        <begin position="139"/>
        <end position="162"/>
    </location>
</feature>
<protein>
    <recommendedName>
        <fullName evidence="4">Phospholipase C/D domain-containing protein</fullName>
    </recommendedName>
</protein>
<dbReference type="STRING" id="1925591.BI308_08235"/>
<dbReference type="Proteomes" id="UP000183940">
    <property type="component" value="Unassembled WGS sequence"/>
</dbReference>
<name>A0A1L9QU88_9CYAN</name>
<organism evidence="2 3">
    <name type="scientific">Roseofilum reptotaenium AO1-A</name>
    <dbReference type="NCBI Taxonomy" id="1925591"/>
    <lineage>
        <taxon>Bacteria</taxon>
        <taxon>Bacillati</taxon>
        <taxon>Cyanobacteriota</taxon>
        <taxon>Cyanophyceae</taxon>
        <taxon>Desertifilales</taxon>
        <taxon>Desertifilaceae</taxon>
        <taxon>Roseofilum</taxon>
    </lineage>
</organism>
<gene>
    <name evidence="2" type="ORF">BI308_08235</name>
</gene>
<keyword evidence="1" id="KW-1133">Transmembrane helix</keyword>
<accession>A0A1L9QU88</accession>
<proteinExistence type="predicted"/>
<feature type="transmembrane region" description="Helical" evidence="1">
    <location>
        <begin position="169"/>
        <end position="191"/>
    </location>
</feature>
<evidence type="ECO:0000313" key="3">
    <source>
        <dbReference type="Proteomes" id="UP000183940"/>
    </source>
</evidence>
<comment type="caution">
    <text evidence="2">The sequence shown here is derived from an EMBL/GenBank/DDBJ whole genome shotgun (WGS) entry which is preliminary data.</text>
</comment>
<evidence type="ECO:0000313" key="2">
    <source>
        <dbReference type="EMBL" id="OJJ26157.1"/>
    </source>
</evidence>
<sequence>MNTPSHAILNLTALGKSNFPEYNLLILLSGIVPDVPIFLFYGWAKLIQKLPEATIWSEAYYAQGWQTAIALFHSIPLAAILLLIGYWLNWQPLEIFALGLIGHSLLDLPVHHDDAHRHFFPFSNYRFISPFSYWNPTHYGVWVSALEILLVMGGTVYCWSFVQSWLGKILMVLVNSAYVILWFLFYFRLIIFS</sequence>
<feature type="transmembrane region" description="Helical" evidence="1">
    <location>
        <begin position="24"/>
        <end position="44"/>
    </location>
</feature>
<keyword evidence="1" id="KW-0812">Transmembrane</keyword>
<evidence type="ECO:0008006" key="4">
    <source>
        <dbReference type="Google" id="ProtNLM"/>
    </source>
</evidence>
<dbReference type="EMBL" id="MLAW01000010">
    <property type="protein sequence ID" value="OJJ26157.1"/>
    <property type="molecule type" value="Genomic_DNA"/>
</dbReference>